<dbReference type="Pfam" id="PF00957">
    <property type="entry name" value="Synaptobrevin"/>
    <property type="match status" value="1"/>
</dbReference>
<name>A0A9W7AFB2_9STRA</name>
<keyword evidence="10 12" id="KW-0175">Coiled coil</keyword>
<evidence type="ECO:0000256" key="13">
    <source>
        <dbReference type="SAM" id="Phobius"/>
    </source>
</evidence>
<dbReference type="SMART" id="SM01270">
    <property type="entry name" value="Longin"/>
    <property type="match status" value="1"/>
</dbReference>
<comment type="caution">
    <text evidence="17">The sequence shown here is derived from an EMBL/GenBank/DDBJ whole genome shotgun (WGS) entry which is preliminary data.</text>
</comment>
<evidence type="ECO:0000256" key="2">
    <source>
        <dbReference type="ARBA" id="ARBA00004394"/>
    </source>
</evidence>
<keyword evidence="14" id="KW-0732">Signal</keyword>
<dbReference type="Pfam" id="PF13774">
    <property type="entry name" value="Longin"/>
    <property type="match status" value="1"/>
</dbReference>
<dbReference type="InterPro" id="IPR010908">
    <property type="entry name" value="Longin_dom"/>
</dbReference>
<evidence type="ECO:0000259" key="15">
    <source>
        <dbReference type="PROSITE" id="PS50859"/>
    </source>
</evidence>
<feature type="chain" id="PRO_5040775455" evidence="14">
    <location>
        <begin position="31"/>
        <end position="227"/>
    </location>
</feature>
<proteinExistence type="inferred from homology"/>
<evidence type="ECO:0000313" key="18">
    <source>
        <dbReference type="Proteomes" id="UP001165085"/>
    </source>
</evidence>
<keyword evidence="18" id="KW-1185">Reference proteome</keyword>
<evidence type="ECO:0000256" key="10">
    <source>
        <dbReference type="ARBA" id="ARBA00023054"/>
    </source>
</evidence>
<dbReference type="GO" id="GO:0006890">
    <property type="term" value="P:retrograde vesicle-mediated transport, Golgi to endoplasmic reticulum"/>
    <property type="evidence" value="ECO:0007669"/>
    <property type="project" value="InterPro"/>
</dbReference>
<keyword evidence="6" id="KW-0256">Endoplasmic reticulum</keyword>
<accession>A0A9W7AFB2</accession>
<feature type="domain" description="V-SNARE coiled-coil homology" evidence="16">
    <location>
        <begin position="146"/>
        <end position="206"/>
    </location>
</feature>
<keyword evidence="7" id="KW-0653">Protein transport</keyword>
<dbReference type="AlphaFoldDB" id="A0A9W7AFB2"/>
<feature type="transmembrane region" description="Helical" evidence="13">
    <location>
        <begin position="208"/>
        <end position="226"/>
    </location>
</feature>
<evidence type="ECO:0000256" key="11">
    <source>
        <dbReference type="ARBA" id="ARBA00023136"/>
    </source>
</evidence>
<evidence type="ECO:0000256" key="9">
    <source>
        <dbReference type="ARBA" id="ARBA00023034"/>
    </source>
</evidence>
<dbReference type="GO" id="GO:0005484">
    <property type="term" value="F:SNAP receptor activity"/>
    <property type="evidence" value="ECO:0007669"/>
    <property type="project" value="InterPro"/>
</dbReference>
<sequence length="227" mass="25921">MPLLTFVARATDSLLLVASFVHSTATRVDGESLDMFKSQGKNLLKTLNNRSVAKCSVESGSCCFHYLISDGIIYLTLSERSYPKRLAFLYLQEISDGFIEELTNDYGADRWREKIQTAARPYQFIKFDKYIQKKVKEFVDPSSRSNSTKLNEDLADIQSIMKKNIQEVLNRGEKLDHVSNMSSQLVEDSKKFKWGAKQLSFQALLNQYGPVAAIGVFILFVIFWKVF</sequence>
<evidence type="ECO:0000256" key="3">
    <source>
        <dbReference type="ARBA" id="ARBA00008025"/>
    </source>
</evidence>
<dbReference type="GO" id="GO:0005789">
    <property type="term" value="C:endoplasmic reticulum membrane"/>
    <property type="evidence" value="ECO:0007669"/>
    <property type="project" value="UniProtKB-SubCell"/>
</dbReference>
<evidence type="ECO:0000256" key="14">
    <source>
        <dbReference type="SAM" id="SignalP"/>
    </source>
</evidence>
<evidence type="ECO:0000256" key="8">
    <source>
        <dbReference type="ARBA" id="ARBA00022989"/>
    </source>
</evidence>
<comment type="subcellular location">
    <subcellularLocation>
        <location evidence="1">Endoplasmic reticulum membrane</location>
        <topology evidence="1">Single-pass type IV membrane protein</topology>
    </subcellularLocation>
    <subcellularLocation>
        <location evidence="2">Golgi apparatus membrane</location>
    </subcellularLocation>
</comment>
<dbReference type="PROSITE" id="PS50859">
    <property type="entry name" value="LONGIN"/>
    <property type="match status" value="1"/>
</dbReference>
<keyword evidence="5 13" id="KW-0812">Transmembrane</keyword>
<evidence type="ECO:0000256" key="7">
    <source>
        <dbReference type="ARBA" id="ARBA00022927"/>
    </source>
</evidence>
<protein>
    <submittedName>
        <fullName evidence="17">Uncharacterized protein</fullName>
    </submittedName>
</protein>
<evidence type="ECO:0000256" key="12">
    <source>
        <dbReference type="PROSITE-ProRule" id="PRU00290"/>
    </source>
</evidence>
<dbReference type="GO" id="GO:0000139">
    <property type="term" value="C:Golgi membrane"/>
    <property type="evidence" value="ECO:0007669"/>
    <property type="project" value="UniProtKB-SubCell"/>
</dbReference>
<dbReference type="Gene3D" id="3.30.450.50">
    <property type="entry name" value="Longin domain"/>
    <property type="match status" value="1"/>
</dbReference>
<evidence type="ECO:0000256" key="5">
    <source>
        <dbReference type="ARBA" id="ARBA00022692"/>
    </source>
</evidence>
<comment type="similarity">
    <text evidence="3">Belongs to the synaptobrevin family.</text>
</comment>
<dbReference type="InterPro" id="IPR042855">
    <property type="entry name" value="V_SNARE_CC"/>
</dbReference>
<evidence type="ECO:0000313" key="17">
    <source>
        <dbReference type="EMBL" id="GMH71721.1"/>
    </source>
</evidence>
<keyword evidence="4" id="KW-0813">Transport</keyword>
<dbReference type="Proteomes" id="UP001165085">
    <property type="component" value="Unassembled WGS sequence"/>
</dbReference>
<dbReference type="InterPro" id="IPR044565">
    <property type="entry name" value="Sec22"/>
</dbReference>
<dbReference type="GO" id="GO:0006888">
    <property type="term" value="P:endoplasmic reticulum to Golgi vesicle-mediated transport"/>
    <property type="evidence" value="ECO:0007669"/>
    <property type="project" value="InterPro"/>
</dbReference>
<keyword evidence="11 13" id="KW-0472">Membrane</keyword>
<dbReference type="InterPro" id="IPR011012">
    <property type="entry name" value="Longin-like_dom_sf"/>
</dbReference>
<dbReference type="PROSITE" id="PS50892">
    <property type="entry name" value="V_SNARE"/>
    <property type="match status" value="1"/>
</dbReference>
<dbReference type="SUPFAM" id="SSF64356">
    <property type="entry name" value="SNARE-like"/>
    <property type="match status" value="1"/>
</dbReference>
<evidence type="ECO:0000256" key="6">
    <source>
        <dbReference type="ARBA" id="ARBA00022824"/>
    </source>
</evidence>
<dbReference type="EMBL" id="BRXY01000151">
    <property type="protein sequence ID" value="GMH71721.1"/>
    <property type="molecule type" value="Genomic_DNA"/>
</dbReference>
<dbReference type="PANTHER" id="PTHR45837">
    <property type="entry name" value="VESICLE-TRAFFICKING PROTEIN SEC22B"/>
    <property type="match status" value="1"/>
</dbReference>
<feature type="signal peptide" evidence="14">
    <location>
        <begin position="1"/>
        <end position="30"/>
    </location>
</feature>
<dbReference type="SUPFAM" id="SSF58038">
    <property type="entry name" value="SNARE fusion complex"/>
    <property type="match status" value="1"/>
</dbReference>
<keyword evidence="8 13" id="KW-1133">Transmembrane helix</keyword>
<feature type="domain" description="Longin" evidence="15">
    <location>
        <begin position="6"/>
        <end position="131"/>
    </location>
</feature>
<dbReference type="CDD" id="cd15866">
    <property type="entry name" value="R-SNARE_SEC22"/>
    <property type="match status" value="1"/>
</dbReference>
<keyword evidence="9" id="KW-0333">Golgi apparatus</keyword>
<evidence type="ECO:0000256" key="1">
    <source>
        <dbReference type="ARBA" id="ARBA00004163"/>
    </source>
</evidence>
<gene>
    <name evidence="17" type="ORF">TrST_g6802</name>
</gene>
<evidence type="ECO:0000259" key="16">
    <source>
        <dbReference type="PROSITE" id="PS50892"/>
    </source>
</evidence>
<evidence type="ECO:0000256" key="4">
    <source>
        <dbReference type="ARBA" id="ARBA00022448"/>
    </source>
</evidence>
<reference evidence="18" key="1">
    <citation type="journal article" date="2023" name="Commun. Biol.">
        <title>Genome analysis of Parmales, the sister group of diatoms, reveals the evolutionary specialization of diatoms from phago-mixotrophs to photoautotrophs.</title>
        <authorList>
            <person name="Ban H."/>
            <person name="Sato S."/>
            <person name="Yoshikawa S."/>
            <person name="Yamada K."/>
            <person name="Nakamura Y."/>
            <person name="Ichinomiya M."/>
            <person name="Sato N."/>
            <person name="Blanc-Mathieu R."/>
            <person name="Endo H."/>
            <person name="Kuwata A."/>
            <person name="Ogata H."/>
        </authorList>
    </citation>
    <scope>NUCLEOTIDE SEQUENCE [LARGE SCALE GENOMIC DNA]</scope>
    <source>
        <strain evidence="18">NIES 3701</strain>
    </source>
</reference>
<dbReference type="Gene3D" id="1.20.5.110">
    <property type="match status" value="1"/>
</dbReference>
<dbReference type="GO" id="GO:0015031">
    <property type="term" value="P:protein transport"/>
    <property type="evidence" value="ECO:0007669"/>
    <property type="project" value="UniProtKB-KW"/>
</dbReference>
<organism evidence="17 18">
    <name type="scientific">Triparma strigata</name>
    <dbReference type="NCBI Taxonomy" id="1606541"/>
    <lineage>
        <taxon>Eukaryota</taxon>
        <taxon>Sar</taxon>
        <taxon>Stramenopiles</taxon>
        <taxon>Ochrophyta</taxon>
        <taxon>Bolidophyceae</taxon>
        <taxon>Parmales</taxon>
        <taxon>Triparmaceae</taxon>
        <taxon>Triparma</taxon>
    </lineage>
</organism>
<dbReference type="CDD" id="cd14824">
    <property type="entry name" value="Longin"/>
    <property type="match status" value="1"/>
</dbReference>
<dbReference type="OrthoDB" id="1719357at2759"/>